<keyword evidence="4" id="KW-1185">Reference proteome</keyword>
<comment type="caution">
    <text evidence="3">The sequence shown here is derived from an EMBL/GenBank/DDBJ whole genome shotgun (WGS) entry which is preliminary data.</text>
</comment>
<organism evidence="3 4">
    <name type="scientific">Vibrio pectenicida</name>
    <dbReference type="NCBI Taxonomy" id="62763"/>
    <lineage>
        <taxon>Bacteria</taxon>
        <taxon>Pseudomonadati</taxon>
        <taxon>Pseudomonadota</taxon>
        <taxon>Gammaproteobacteria</taxon>
        <taxon>Vibrionales</taxon>
        <taxon>Vibrionaceae</taxon>
        <taxon>Vibrio</taxon>
    </lineage>
</organism>
<feature type="domain" description="DUF302" evidence="2">
    <location>
        <begin position="55"/>
        <end position="117"/>
    </location>
</feature>
<dbReference type="PANTHER" id="PTHR38342">
    <property type="entry name" value="SLR5037 PROTEIN"/>
    <property type="match status" value="1"/>
</dbReference>
<evidence type="ECO:0000256" key="1">
    <source>
        <dbReference type="SAM" id="SignalP"/>
    </source>
</evidence>
<dbReference type="Pfam" id="PF03625">
    <property type="entry name" value="DUF302"/>
    <property type="match status" value="1"/>
</dbReference>
<dbReference type="CDD" id="cd14797">
    <property type="entry name" value="DUF302"/>
    <property type="match status" value="1"/>
</dbReference>
<gene>
    <name evidence="3" type="ORF">EJA03_18990</name>
</gene>
<dbReference type="Gene3D" id="3.30.310.70">
    <property type="entry name" value="TT1751-like domain"/>
    <property type="match status" value="1"/>
</dbReference>
<dbReference type="PANTHER" id="PTHR38342:SF2">
    <property type="entry name" value="INNER MEMBRANE OR EXPORTED"/>
    <property type="match status" value="1"/>
</dbReference>
<dbReference type="InterPro" id="IPR005180">
    <property type="entry name" value="DUF302"/>
</dbReference>
<dbReference type="SUPFAM" id="SSF103247">
    <property type="entry name" value="TT1751-like"/>
    <property type="match status" value="1"/>
</dbReference>
<feature type="signal peptide" evidence="1">
    <location>
        <begin position="1"/>
        <end position="20"/>
    </location>
</feature>
<keyword evidence="1" id="KW-0732">Signal</keyword>
<dbReference type="Proteomes" id="UP000269041">
    <property type="component" value="Unassembled WGS sequence"/>
</dbReference>
<evidence type="ECO:0000313" key="3">
    <source>
        <dbReference type="EMBL" id="RSD28580.1"/>
    </source>
</evidence>
<sequence>MFKTATAILSVSMLSFYTWAEDSVIKLSSPHSVTHTTNQFVANIQEKGFNVFARVDHQENAEKVNMSLRPTEVVIFGKPKVGTELMQCAQEVAIDLPQKALIYEDDKGKTWIAYNNPMYLKKRHDIEGCDKILTKISGVLNSLASQSVK</sequence>
<dbReference type="AlphaFoldDB" id="A0A427TW46"/>
<dbReference type="OrthoDB" id="9799367at2"/>
<dbReference type="RefSeq" id="WP_125323305.1">
    <property type="nucleotide sequence ID" value="NZ_AP024889.1"/>
</dbReference>
<dbReference type="EMBL" id="RSFA01000147">
    <property type="protein sequence ID" value="RSD28580.1"/>
    <property type="molecule type" value="Genomic_DNA"/>
</dbReference>
<dbReference type="InterPro" id="IPR035923">
    <property type="entry name" value="TT1751-like_sf"/>
</dbReference>
<proteinExistence type="predicted"/>
<protein>
    <submittedName>
        <fullName evidence="3">DUF302 domain-containing protein</fullName>
    </submittedName>
</protein>
<name>A0A427TW46_9VIBR</name>
<feature type="chain" id="PRO_5019124405" evidence="1">
    <location>
        <begin position="21"/>
        <end position="149"/>
    </location>
</feature>
<reference evidence="3 4" key="1">
    <citation type="submission" date="2018-12" db="EMBL/GenBank/DDBJ databases">
        <title>Genomic taxonomy of the Vibrionaceae family.</title>
        <authorList>
            <person name="Gomez-Gil B."/>
            <person name="Enciso-Ibarra K."/>
        </authorList>
    </citation>
    <scope>NUCLEOTIDE SEQUENCE [LARGE SCALE GENOMIC DNA]</scope>
    <source>
        <strain evidence="3 4">CAIM 594</strain>
    </source>
</reference>
<accession>A0A427TW46</accession>
<evidence type="ECO:0000313" key="4">
    <source>
        <dbReference type="Proteomes" id="UP000269041"/>
    </source>
</evidence>
<evidence type="ECO:0000259" key="2">
    <source>
        <dbReference type="Pfam" id="PF03625"/>
    </source>
</evidence>